<name>A0A6A5XU23_9PLEO</name>
<feature type="transmembrane region" description="Helical" evidence="1">
    <location>
        <begin position="46"/>
        <end position="65"/>
    </location>
</feature>
<sequence>MVWGMFNPVLSCPIPSRPVLCRPASCCCPVSAVVPFRYRQVCFSPLGFALFGWVGSCSILLRSALVLSPDSVAVCCVLSWSVWFCSCSVPLVCLALFKLRTLSLLRSAAFYLGLLVLFMFRALALFGSLHVPCPCSVWFCSNSVPLLCCGLLCPVLVCLVLFCSVSVRSTPFRHLLSCPAPFLVISQHTSQTCSHRTPLDRAQMSQFAPTNRPSCSSHDGLARRPHAHRPFNPTGGTLLLVLRHGF</sequence>
<dbReference type="GeneID" id="54278512"/>
<dbReference type="Proteomes" id="UP000799778">
    <property type="component" value="Unassembled WGS sequence"/>
</dbReference>
<reference evidence="2" key="1">
    <citation type="journal article" date="2020" name="Stud. Mycol.">
        <title>101 Dothideomycetes genomes: a test case for predicting lifestyles and emergence of pathogens.</title>
        <authorList>
            <person name="Haridas S."/>
            <person name="Albert R."/>
            <person name="Binder M."/>
            <person name="Bloem J."/>
            <person name="Labutti K."/>
            <person name="Salamov A."/>
            <person name="Andreopoulos B."/>
            <person name="Baker S."/>
            <person name="Barry K."/>
            <person name="Bills G."/>
            <person name="Bluhm B."/>
            <person name="Cannon C."/>
            <person name="Castanera R."/>
            <person name="Culley D."/>
            <person name="Daum C."/>
            <person name="Ezra D."/>
            <person name="Gonzalez J."/>
            <person name="Henrissat B."/>
            <person name="Kuo A."/>
            <person name="Liang C."/>
            <person name="Lipzen A."/>
            <person name="Lutzoni F."/>
            <person name="Magnuson J."/>
            <person name="Mondo S."/>
            <person name="Nolan M."/>
            <person name="Ohm R."/>
            <person name="Pangilinan J."/>
            <person name="Park H.-J."/>
            <person name="Ramirez L."/>
            <person name="Alfaro M."/>
            <person name="Sun H."/>
            <person name="Tritt A."/>
            <person name="Yoshinaga Y."/>
            <person name="Zwiers L.-H."/>
            <person name="Turgeon B."/>
            <person name="Goodwin S."/>
            <person name="Spatafora J."/>
            <person name="Crous P."/>
            <person name="Grigoriev I."/>
        </authorList>
    </citation>
    <scope>NUCLEOTIDE SEQUENCE</scope>
    <source>
        <strain evidence="2">CBS 175.79</strain>
    </source>
</reference>
<keyword evidence="1" id="KW-0812">Transmembrane</keyword>
<protein>
    <submittedName>
        <fullName evidence="2">Uncharacterized protein</fullName>
    </submittedName>
</protein>
<gene>
    <name evidence="2" type="ORF">BU24DRAFT_139751</name>
</gene>
<proteinExistence type="predicted"/>
<evidence type="ECO:0000256" key="1">
    <source>
        <dbReference type="SAM" id="Phobius"/>
    </source>
</evidence>
<feature type="transmembrane region" description="Helical" evidence="1">
    <location>
        <begin position="109"/>
        <end position="131"/>
    </location>
</feature>
<keyword evidence="3" id="KW-1185">Reference proteome</keyword>
<evidence type="ECO:0000313" key="3">
    <source>
        <dbReference type="Proteomes" id="UP000799778"/>
    </source>
</evidence>
<keyword evidence="1" id="KW-1133">Transmembrane helix</keyword>
<organism evidence="2 3">
    <name type="scientific">Aaosphaeria arxii CBS 175.79</name>
    <dbReference type="NCBI Taxonomy" id="1450172"/>
    <lineage>
        <taxon>Eukaryota</taxon>
        <taxon>Fungi</taxon>
        <taxon>Dikarya</taxon>
        <taxon>Ascomycota</taxon>
        <taxon>Pezizomycotina</taxon>
        <taxon>Dothideomycetes</taxon>
        <taxon>Pleosporomycetidae</taxon>
        <taxon>Pleosporales</taxon>
        <taxon>Pleosporales incertae sedis</taxon>
        <taxon>Aaosphaeria</taxon>
    </lineage>
</organism>
<accession>A0A6A5XU23</accession>
<feature type="transmembrane region" description="Helical" evidence="1">
    <location>
        <begin position="143"/>
        <end position="167"/>
    </location>
</feature>
<feature type="transmembrane region" description="Helical" evidence="1">
    <location>
        <begin position="71"/>
        <end position="97"/>
    </location>
</feature>
<dbReference type="RefSeq" id="XP_033385194.1">
    <property type="nucleotide sequence ID" value="XM_033521115.1"/>
</dbReference>
<dbReference type="EMBL" id="ML978068">
    <property type="protein sequence ID" value="KAF2016855.1"/>
    <property type="molecule type" value="Genomic_DNA"/>
</dbReference>
<evidence type="ECO:0000313" key="2">
    <source>
        <dbReference type="EMBL" id="KAF2016855.1"/>
    </source>
</evidence>
<dbReference type="AlphaFoldDB" id="A0A6A5XU23"/>
<keyword evidence="1" id="KW-0472">Membrane</keyword>